<dbReference type="SMART" id="SM00530">
    <property type="entry name" value="HTH_XRE"/>
    <property type="match status" value="1"/>
</dbReference>
<reference evidence="2 3" key="1">
    <citation type="journal article" date="2014" name="Genome Announc.">
        <title>Whole-Genome Sequence of Serratia symbiotica Strain CWBI-2.3T, a Free-Living Symbiont of the Black Bean Aphid Aphis fabae.</title>
        <authorList>
            <person name="Foray V."/>
            <person name="Grigorescu A.S."/>
            <person name="Sabri A."/>
            <person name="Haubruge E."/>
            <person name="Lognay G."/>
            <person name="Francis F."/>
            <person name="Fauconnier M.L."/>
            <person name="Hance T."/>
            <person name="Thonart P."/>
        </authorList>
    </citation>
    <scope>NUCLEOTIDE SEQUENCE [LARGE SCALE GENOMIC DNA]</scope>
    <source>
        <strain evidence="2">CWBI-2.3</strain>
    </source>
</reference>
<dbReference type="PROSITE" id="PS50943">
    <property type="entry name" value="HTH_CROC1"/>
    <property type="match status" value="1"/>
</dbReference>
<accession>A0A068ZAI4</accession>
<evidence type="ECO:0000313" key="3">
    <source>
        <dbReference type="Proteomes" id="UP000042738"/>
    </source>
</evidence>
<evidence type="ECO:0000259" key="1">
    <source>
        <dbReference type="PROSITE" id="PS50943"/>
    </source>
</evidence>
<feature type="domain" description="HTH cro/C1-type" evidence="1">
    <location>
        <begin position="16"/>
        <end position="70"/>
    </location>
</feature>
<organism evidence="2 3">
    <name type="scientific">Serratia symbiotica</name>
    <dbReference type="NCBI Taxonomy" id="138074"/>
    <lineage>
        <taxon>Bacteria</taxon>
        <taxon>Pseudomonadati</taxon>
        <taxon>Pseudomonadota</taxon>
        <taxon>Gammaproteobacteria</taxon>
        <taxon>Enterobacterales</taxon>
        <taxon>Yersiniaceae</taxon>
        <taxon>Serratia</taxon>
    </lineage>
</organism>
<dbReference type="Gene3D" id="1.10.260.40">
    <property type="entry name" value="lambda repressor-like DNA-binding domains"/>
    <property type="match status" value="1"/>
</dbReference>
<dbReference type="InterPro" id="IPR010982">
    <property type="entry name" value="Lambda_DNA-bd_dom_sf"/>
</dbReference>
<dbReference type="Pfam" id="PF01381">
    <property type="entry name" value="HTH_3"/>
    <property type="match status" value="1"/>
</dbReference>
<protein>
    <submittedName>
        <fullName evidence="2">Helix-turn-helix transcriptional regulator</fullName>
    </submittedName>
</protein>
<dbReference type="SUPFAM" id="SSF47413">
    <property type="entry name" value="lambda repressor-like DNA-binding domains"/>
    <property type="match status" value="1"/>
</dbReference>
<dbReference type="GO" id="GO:0003677">
    <property type="term" value="F:DNA binding"/>
    <property type="evidence" value="ECO:0007669"/>
    <property type="project" value="InterPro"/>
</dbReference>
<evidence type="ECO:0000313" key="2">
    <source>
        <dbReference type="EMBL" id="QLH62757.1"/>
    </source>
</evidence>
<dbReference type="InterPro" id="IPR001387">
    <property type="entry name" value="Cro/C1-type_HTH"/>
</dbReference>
<dbReference type="STRING" id="138074.SYMBAF_50163"/>
<dbReference type="Proteomes" id="UP000042738">
    <property type="component" value="Chromosome"/>
</dbReference>
<dbReference type="EMBL" id="CP050855">
    <property type="protein sequence ID" value="QLH62757.1"/>
    <property type="molecule type" value="Genomic_DNA"/>
</dbReference>
<proteinExistence type="predicted"/>
<dbReference type="AlphaFoldDB" id="A0A068ZAI4"/>
<dbReference type="RefSeq" id="WP_040265713.1">
    <property type="nucleotide sequence ID" value="NZ_CAXKXZ010000006.1"/>
</dbReference>
<dbReference type="CDD" id="cd00093">
    <property type="entry name" value="HTH_XRE"/>
    <property type="match status" value="1"/>
</dbReference>
<gene>
    <name evidence="2" type="ORF">SYMBAF_07095</name>
</gene>
<dbReference type="GeneID" id="93736282"/>
<sequence length="123" mass="13594">MSTCGRELLFLIAARLREEREKIGESQGSIAEKFGVSTRTWGKYERGETMPDALTLSRLGGELGIDVTYVLTGQKTPHAVDSISMEEQKLIENYRAMDEAARLNIQAVGDAFAQSKLKLKTGN</sequence>
<name>A0A068ZAI4_9GAMM</name>